<keyword evidence="2" id="KW-0489">Methyltransferase</keyword>
<evidence type="ECO:0000259" key="1">
    <source>
        <dbReference type="Pfam" id="PF13649"/>
    </source>
</evidence>
<dbReference type="InterPro" id="IPR050508">
    <property type="entry name" value="Methyltransf_Superfamily"/>
</dbReference>
<feature type="domain" description="Methyltransferase" evidence="1">
    <location>
        <begin position="46"/>
        <end position="136"/>
    </location>
</feature>
<dbReference type="Pfam" id="PF13649">
    <property type="entry name" value="Methyltransf_25"/>
    <property type="match status" value="1"/>
</dbReference>
<dbReference type="Proteomes" id="UP000516117">
    <property type="component" value="Chromosome"/>
</dbReference>
<protein>
    <submittedName>
        <fullName evidence="2">Class I SAM-dependent methyltransferase</fullName>
    </submittedName>
</protein>
<dbReference type="GO" id="GO:0008168">
    <property type="term" value="F:methyltransferase activity"/>
    <property type="evidence" value="ECO:0007669"/>
    <property type="project" value="UniProtKB-KW"/>
</dbReference>
<dbReference type="EMBL" id="CP060789">
    <property type="protein sequence ID" value="QNP54603.1"/>
    <property type="molecule type" value="Genomic_DNA"/>
</dbReference>
<sequence length="199" mass="21381">MTVSAVSSAYGARAAEYIAAFGDIGTAQEKDRTAVLDWARGLEGHVIDVGCGPGQWTHLLSTHGVEVEGIDPTPKFVAAAQQRHPAIRFRIGEAERLGVDNASLGGILAWYSLIHTDPALIDTALAEFARCLRPGGGLAVGFFEGPDLAPFDHTVTRAYYWPLDLLCGRLATHGFTVTTKTRRRAPGVRPHGFITAEMN</sequence>
<evidence type="ECO:0000313" key="2">
    <source>
        <dbReference type="EMBL" id="QNP54603.1"/>
    </source>
</evidence>
<dbReference type="CDD" id="cd02440">
    <property type="entry name" value="AdoMet_MTases"/>
    <property type="match status" value="1"/>
</dbReference>
<accession>A0A7H0H237</accession>
<dbReference type="GO" id="GO:0032259">
    <property type="term" value="P:methylation"/>
    <property type="evidence" value="ECO:0007669"/>
    <property type="project" value="UniProtKB-KW"/>
</dbReference>
<keyword evidence="2" id="KW-0808">Transferase</keyword>
<dbReference type="PANTHER" id="PTHR42912:SF95">
    <property type="entry name" value="METHYLTRANSFERASE TYPE 11 DOMAIN-CONTAINING PROTEIN"/>
    <property type="match status" value="1"/>
</dbReference>
<reference evidence="2 3" key="1">
    <citation type="submission" date="2020-08" db="EMBL/GenBank/DDBJ databases">
        <title>Genome sequence of Tessaracoccus defluvii JCM 17540T.</title>
        <authorList>
            <person name="Hyun D.-W."/>
            <person name="Bae J.-W."/>
        </authorList>
    </citation>
    <scope>NUCLEOTIDE SEQUENCE [LARGE SCALE GENOMIC DNA]</scope>
    <source>
        <strain evidence="2 3">JCM 17540</strain>
    </source>
</reference>
<dbReference type="PANTHER" id="PTHR42912">
    <property type="entry name" value="METHYLTRANSFERASE"/>
    <property type="match status" value="1"/>
</dbReference>
<keyword evidence="3" id="KW-1185">Reference proteome</keyword>
<evidence type="ECO:0000313" key="3">
    <source>
        <dbReference type="Proteomes" id="UP000516117"/>
    </source>
</evidence>
<proteinExistence type="predicted"/>
<dbReference type="InterPro" id="IPR029063">
    <property type="entry name" value="SAM-dependent_MTases_sf"/>
</dbReference>
<dbReference type="Gene3D" id="3.40.50.150">
    <property type="entry name" value="Vaccinia Virus protein VP39"/>
    <property type="match status" value="1"/>
</dbReference>
<dbReference type="InterPro" id="IPR041698">
    <property type="entry name" value="Methyltransf_25"/>
</dbReference>
<dbReference type="AlphaFoldDB" id="A0A7H0H237"/>
<organism evidence="2 3">
    <name type="scientific">Tessaracoccus defluvii</name>
    <dbReference type="NCBI Taxonomy" id="1285901"/>
    <lineage>
        <taxon>Bacteria</taxon>
        <taxon>Bacillati</taxon>
        <taxon>Actinomycetota</taxon>
        <taxon>Actinomycetes</taxon>
        <taxon>Propionibacteriales</taxon>
        <taxon>Propionibacteriaceae</taxon>
        <taxon>Tessaracoccus</taxon>
    </lineage>
</organism>
<gene>
    <name evidence="2" type="ORF">H9L22_09650</name>
</gene>
<name>A0A7H0H237_9ACTN</name>
<dbReference type="SUPFAM" id="SSF53335">
    <property type="entry name" value="S-adenosyl-L-methionine-dependent methyltransferases"/>
    <property type="match status" value="1"/>
</dbReference>
<dbReference type="KEGG" id="tdf:H9L22_09650"/>